<sequence>MEREEFQEALKKFPRVRDKDYKAPDTMLAATTEAPSSCVSGKVQHQLLEDSERHSERKALSAAAGELAEKVTGSAQTRARVAPVGTASRPQARSFWERLEEVVAQQLPKEDANKFCSRFRSAHKELVEHRLSLDAIERIVVRWGEVGPTFR</sequence>
<proteinExistence type="predicted"/>
<dbReference type="OMA" id="MFPIVRS"/>
<dbReference type="Proteomes" id="UP000054558">
    <property type="component" value="Unassembled WGS sequence"/>
</dbReference>
<dbReference type="AlphaFoldDB" id="A0A0U9HM35"/>
<accession>A0A0U9HM35</accession>
<dbReference type="EMBL" id="DF237237">
    <property type="protein sequence ID" value="GAQ86423.1"/>
    <property type="molecule type" value="Genomic_DNA"/>
</dbReference>
<evidence type="ECO:0000313" key="2">
    <source>
        <dbReference type="Proteomes" id="UP000054558"/>
    </source>
</evidence>
<dbReference type="OrthoDB" id="1932122at2759"/>
<dbReference type="PANTHER" id="PTHR35312:SF1">
    <property type="entry name" value="OS07G0641800 PROTEIN"/>
    <property type="match status" value="1"/>
</dbReference>
<reference evidence="1 2" key="1">
    <citation type="journal article" date="2014" name="Nat. Commun.">
        <title>Klebsormidium flaccidum genome reveals primary factors for plant terrestrial adaptation.</title>
        <authorList>
            <person name="Hori K."/>
            <person name="Maruyama F."/>
            <person name="Fujisawa T."/>
            <person name="Togashi T."/>
            <person name="Yamamoto N."/>
            <person name="Seo M."/>
            <person name="Sato S."/>
            <person name="Yamada T."/>
            <person name="Mori H."/>
            <person name="Tajima N."/>
            <person name="Moriyama T."/>
            <person name="Ikeuchi M."/>
            <person name="Watanabe M."/>
            <person name="Wada H."/>
            <person name="Kobayashi K."/>
            <person name="Saito M."/>
            <person name="Masuda T."/>
            <person name="Sasaki-Sekimoto Y."/>
            <person name="Mashiguchi K."/>
            <person name="Awai K."/>
            <person name="Shimojima M."/>
            <person name="Masuda S."/>
            <person name="Iwai M."/>
            <person name="Nobusawa T."/>
            <person name="Narise T."/>
            <person name="Kondo S."/>
            <person name="Saito H."/>
            <person name="Sato R."/>
            <person name="Murakawa M."/>
            <person name="Ihara Y."/>
            <person name="Oshima-Yamada Y."/>
            <person name="Ohtaka K."/>
            <person name="Satoh M."/>
            <person name="Sonobe K."/>
            <person name="Ishii M."/>
            <person name="Ohtani R."/>
            <person name="Kanamori-Sato M."/>
            <person name="Honoki R."/>
            <person name="Miyazaki D."/>
            <person name="Mochizuki H."/>
            <person name="Umetsu J."/>
            <person name="Higashi K."/>
            <person name="Shibata D."/>
            <person name="Kamiya Y."/>
            <person name="Sato N."/>
            <person name="Nakamura Y."/>
            <person name="Tabata S."/>
            <person name="Ida S."/>
            <person name="Kurokawa K."/>
            <person name="Ohta H."/>
        </authorList>
    </citation>
    <scope>NUCLEOTIDE SEQUENCE [LARGE SCALE GENOMIC DNA]</scope>
    <source>
        <strain evidence="1 2">NIES-2285</strain>
    </source>
</reference>
<organism evidence="1 2">
    <name type="scientific">Klebsormidium nitens</name>
    <name type="common">Green alga</name>
    <name type="synonym">Ulothrix nitens</name>
    <dbReference type="NCBI Taxonomy" id="105231"/>
    <lineage>
        <taxon>Eukaryota</taxon>
        <taxon>Viridiplantae</taxon>
        <taxon>Streptophyta</taxon>
        <taxon>Klebsormidiophyceae</taxon>
        <taxon>Klebsormidiales</taxon>
        <taxon>Klebsormidiaceae</taxon>
        <taxon>Klebsormidium</taxon>
    </lineage>
</organism>
<name>A0A0U9HM35_KLENI</name>
<protein>
    <submittedName>
        <fullName evidence="1">Uncharacterized protein</fullName>
    </submittedName>
</protein>
<evidence type="ECO:0000313" key="1">
    <source>
        <dbReference type="EMBL" id="GAQ86423.1"/>
    </source>
</evidence>
<keyword evidence="2" id="KW-1185">Reference proteome</keyword>
<gene>
    <name evidence="1" type="ORF">KFL_002880070</name>
</gene>
<dbReference type="PANTHER" id="PTHR35312">
    <property type="entry name" value="OS07G0641800 PROTEIN"/>
    <property type="match status" value="1"/>
</dbReference>